<proteinExistence type="inferred from homology"/>
<comment type="catalytic activity">
    <reaction evidence="12">
        <text>hexadecanoate + ATP + CoA = hexadecanoyl-CoA + AMP + diphosphate</text>
        <dbReference type="Rhea" id="RHEA:30751"/>
        <dbReference type="ChEBI" id="CHEBI:7896"/>
        <dbReference type="ChEBI" id="CHEBI:30616"/>
        <dbReference type="ChEBI" id="CHEBI:33019"/>
        <dbReference type="ChEBI" id="CHEBI:57287"/>
        <dbReference type="ChEBI" id="CHEBI:57379"/>
        <dbReference type="ChEBI" id="CHEBI:456215"/>
    </reaction>
    <physiologicalReaction direction="left-to-right" evidence="12">
        <dbReference type="Rhea" id="RHEA:30752"/>
    </physiologicalReaction>
</comment>
<comment type="similarity">
    <text evidence="1 13">Belongs to the ATP-dependent AMP-binding enzyme family.</text>
</comment>
<dbReference type="Pfam" id="PF00501">
    <property type="entry name" value="AMP-binding"/>
    <property type="match status" value="1"/>
</dbReference>
<comment type="catalytic activity">
    <reaction evidence="9">
        <text>15-hydroxy-(5Z,8Z,11Z,13E)-eicosatetraenoate + ATP + CoA = 15-hydroxy-(5Z,8Z,11Z,13E)-eicosatetraenoyl-CoA + AMP + diphosphate</text>
        <dbReference type="Rhea" id="RHEA:52116"/>
        <dbReference type="ChEBI" id="CHEBI:30616"/>
        <dbReference type="ChEBI" id="CHEBI:33019"/>
        <dbReference type="ChEBI" id="CHEBI:57287"/>
        <dbReference type="ChEBI" id="CHEBI:78832"/>
        <dbReference type="ChEBI" id="CHEBI:136409"/>
        <dbReference type="ChEBI" id="CHEBI:456215"/>
    </reaction>
    <physiologicalReaction direction="left-to-right" evidence="9">
        <dbReference type="Rhea" id="RHEA:52117"/>
    </physiologicalReaction>
</comment>
<comment type="catalytic activity">
    <reaction evidence="11">
        <text>(E)-hexadec-2-enoate + ATP + CoA = (2E)-hexadecenoyl-CoA + AMP + diphosphate</text>
        <dbReference type="Rhea" id="RHEA:36139"/>
        <dbReference type="ChEBI" id="CHEBI:30616"/>
        <dbReference type="ChEBI" id="CHEBI:33019"/>
        <dbReference type="ChEBI" id="CHEBI:57287"/>
        <dbReference type="ChEBI" id="CHEBI:61526"/>
        <dbReference type="ChEBI" id="CHEBI:72745"/>
        <dbReference type="ChEBI" id="CHEBI:456215"/>
    </reaction>
    <physiologicalReaction direction="left-to-right" evidence="11">
        <dbReference type="Rhea" id="RHEA:36140"/>
    </physiologicalReaction>
</comment>
<dbReference type="WBParaSite" id="TCONS_00006263.p1">
    <property type="protein sequence ID" value="TCONS_00006263.p1"/>
    <property type="gene ID" value="XLOC_004426"/>
</dbReference>
<dbReference type="PANTHER" id="PTHR43272:SF43">
    <property type="entry name" value="LONG-CHAIN-FATTY-ACID--COA LIGASE"/>
    <property type="match status" value="1"/>
</dbReference>
<evidence type="ECO:0000256" key="12">
    <source>
        <dbReference type="ARBA" id="ARBA00049139"/>
    </source>
</evidence>
<dbReference type="AlphaFoldDB" id="A0A0K0DWX4"/>
<keyword evidence="2 13" id="KW-0436">Ligase</keyword>
<feature type="domain" description="AMP-dependent synthetase/ligase" evidence="15">
    <location>
        <begin position="130"/>
        <end position="539"/>
    </location>
</feature>
<evidence type="ECO:0000256" key="8">
    <source>
        <dbReference type="ARBA" id="ARBA00024495"/>
    </source>
</evidence>
<evidence type="ECO:0000256" key="4">
    <source>
        <dbReference type="ARBA" id="ARBA00022832"/>
    </source>
</evidence>
<sequence>MTSTKEILSTVLPSEIINKLFDLNLVNPVWSYLFIRGTLLSTSIAAFVYFVKRMSEKKILPPKGISRDHQSIEVPDHVGVFKSCLLEKDEDLYIETSIPTVTTFCEAFEYGLNKKGKNNKCLGYHETKTEPYKWYTYGEVEIMAKNIGNAIVQKLGVNPSNDSHIGIYAINCPEWIITALGCAQQSIVVVPLYDTLGADAASFIVQQTEIGVIVVDNLEKVNNLLENKQNLPTLKNIIVIQENEIDENLFQKGKNVGVEILPWKKLESLGSECIHKVNLPTKDDTYIICYTSGTTGTPKGVILTHKNIVANMSGFLRVMEKFAPEFIDENHIIISFLPLSHMFEQVNHLVCLTLGFQIGYYRGKIQELTQDMKILKPTIFPAVPRLLNRFYDLIQKNVHNSGFIKRAIFNLAYNRKLAQLKRYTINRETIWDKLIFKKIQETIGGRVQYMLTGSAPISAEVLETCRVALGATILEGYGQTECTAMCTITFPGDYTGGHTGSPGVCNIIKLGDVPELNYYAKDRCGEVLIKGPNVTKGYYKNPEKTQELFNEDGFIQTGDIGKVLPNGTLKIIDRKKHILKLAQGEYVAPEKIENIYVRCDSVQQVFVEGDSLETYLIAIIIPDMETIKKWYQTHVKSSASYEEICNDIKTKEHILSELQAIGKEMKLNSIEQVKAIHIDSNPFTVENGLLTPTLKSKRPQLRAYYNEIIIELYKKTNITLAKK</sequence>
<evidence type="ECO:0000313" key="17">
    <source>
        <dbReference type="WBParaSite" id="SSTP_0000174000.1"/>
    </source>
</evidence>
<evidence type="ECO:0000256" key="11">
    <source>
        <dbReference type="ARBA" id="ARBA00024565"/>
    </source>
</evidence>
<dbReference type="GO" id="GO:0005783">
    <property type="term" value="C:endoplasmic reticulum"/>
    <property type="evidence" value="ECO:0007669"/>
    <property type="project" value="TreeGrafter"/>
</dbReference>
<accession>A0A0K0DWX4</accession>
<evidence type="ECO:0000256" key="1">
    <source>
        <dbReference type="ARBA" id="ARBA00006432"/>
    </source>
</evidence>
<dbReference type="Proteomes" id="UP000035681">
    <property type="component" value="Unplaced"/>
</dbReference>
<keyword evidence="3 13" id="KW-0547">Nucleotide-binding</keyword>
<keyword evidence="16" id="KW-1185">Reference proteome</keyword>
<dbReference type="PROSITE" id="PS00455">
    <property type="entry name" value="AMP_BINDING"/>
    <property type="match status" value="1"/>
</dbReference>
<evidence type="ECO:0000259" key="15">
    <source>
        <dbReference type="Pfam" id="PF00501"/>
    </source>
</evidence>
<dbReference type="PANTHER" id="PTHR43272">
    <property type="entry name" value="LONG-CHAIN-FATTY-ACID--COA LIGASE"/>
    <property type="match status" value="1"/>
</dbReference>
<evidence type="ECO:0000256" key="9">
    <source>
        <dbReference type="ARBA" id="ARBA00024532"/>
    </source>
</evidence>
<keyword evidence="5 13" id="KW-0067">ATP-binding</keyword>
<dbReference type="InterPro" id="IPR000873">
    <property type="entry name" value="AMP-dep_synth/lig_dom"/>
</dbReference>
<keyword evidence="4 13" id="KW-0276">Fatty acid metabolism</keyword>
<keyword evidence="14" id="KW-0812">Transmembrane</keyword>
<evidence type="ECO:0000256" key="5">
    <source>
        <dbReference type="ARBA" id="ARBA00022840"/>
    </source>
</evidence>
<evidence type="ECO:0000256" key="3">
    <source>
        <dbReference type="ARBA" id="ARBA00022741"/>
    </source>
</evidence>
<dbReference type="InterPro" id="IPR020845">
    <property type="entry name" value="AMP-binding_CS"/>
</dbReference>
<comment type="catalytic activity">
    <reaction evidence="7">
        <text>a long-chain fatty acid + ATP + CoA = a long-chain fatty acyl-CoA + AMP + diphosphate</text>
        <dbReference type="Rhea" id="RHEA:15421"/>
        <dbReference type="ChEBI" id="CHEBI:30616"/>
        <dbReference type="ChEBI" id="CHEBI:33019"/>
        <dbReference type="ChEBI" id="CHEBI:57287"/>
        <dbReference type="ChEBI" id="CHEBI:57560"/>
        <dbReference type="ChEBI" id="CHEBI:83139"/>
        <dbReference type="ChEBI" id="CHEBI:456215"/>
        <dbReference type="EC" id="6.2.1.3"/>
    </reaction>
    <physiologicalReaction direction="left-to-right" evidence="7">
        <dbReference type="Rhea" id="RHEA:15422"/>
    </physiologicalReaction>
</comment>
<dbReference type="InterPro" id="IPR045311">
    <property type="entry name" value="LC-FACS_euk"/>
</dbReference>
<evidence type="ECO:0000313" key="16">
    <source>
        <dbReference type="Proteomes" id="UP000035681"/>
    </source>
</evidence>
<dbReference type="CDD" id="cd05927">
    <property type="entry name" value="LC-FACS_euk"/>
    <property type="match status" value="1"/>
</dbReference>
<dbReference type="GO" id="GO:0016020">
    <property type="term" value="C:membrane"/>
    <property type="evidence" value="ECO:0007669"/>
    <property type="project" value="TreeGrafter"/>
</dbReference>
<protein>
    <recommendedName>
        <fullName evidence="13">Long-chain-fatty-acid--CoA ligase</fullName>
        <ecNumber evidence="13">6.2.1.3</ecNumber>
    </recommendedName>
</protein>
<dbReference type="InterPro" id="IPR042099">
    <property type="entry name" value="ANL_N_sf"/>
</dbReference>
<dbReference type="Gene3D" id="3.40.50.12780">
    <property type="entry name" value="N-terminal domain of ligase-like"/>
    <property type="match status" value="1"/>
</dbReference>
<keyword evidence="14" id="KW-0472">Membrane</keyword>
<organism evidence="17">
    <name type="scientific">Strongyloides stercoralis</name>
    <name type="common">Threadworm</name>
    <dbReference type="NCBI Taxonomy" id="6248"/>
    <lineage>
        <taxon>Eukaryota</taxon>
        <taxon>Metazoa</taxon>
        <taxon>Ecdysozoa</taxon>
        <taxon>Nematoda</taxon>
        <taxon>Chromadorea</taxon>
        <taxon>Rhabditida</taxon>
        <taxon>Tylenchina</taxon>
        <taxon>Panagrolaimomorpha</taxon>
        <taxon>Strongyloidoidea</taxon>
        <taxon>Strongyloididae</taxon>
        <taxon>Strongyloides</taxon>
    </lineage>
</organism>
<dbReference type="GO" id="GO:0005524">
    <property type="term" value="F:ATP binding"/>
    <property type="evidence" value="ECO:0007669"/>
    <property type="project" value="UniProtKB-KW"/>
</dbReference>
<evidence type="ECO:0000256" key="14">
    <source>
        <dbReference type="SAM" id="Phobius"/>
    </source>
</evidence>
<comment type="function">
    <text evidence="13">Catalyzes the conversion of long-chain fatty acids to their active form acyl-CoAs for both synthesis of cellular lipids, and degradation via beta-oxidation.</text>
</comment>
<dbReference type="STRING" id="6248.A0A0K0DWX4"/>
<dbReference type="WBParaSite" id="SSTP_0000174000.1">
    <property type="protein sequence ID" value="SSTP_0000174000.1"/>
    <property type="gene ID" value="SSTP_0000174000"/>
</dbReference>
<evidence type="ECO:0000256" key="13">
    <source>
        <dbReference type="RuleBase" id="RU369030"/>
    </source>
</evidence>
<evidence type="ECO:0000256" key="6">
    <source>
        <dbReference type="ARBA" id="ARBA00024469"/>
    </source>
</evidence>
<comment type="catalytic activity">
    <reaction evidence="10">
        <text>(5Z,8Z,11Z,14Z)-eicosatetraenoate + ATP + CoA = (5Z,8Z,11Z,14Z)-eicosatetraenoyl-CoA + AMP + diphosphate</text>
        <dbReference type="Rhea" id="RHEA:19713"/>
        <dbReference type="ChEBI" id="CHEBI:30616"/>
        <dbReference type="ChEBI" id="CHEBI:32395"/>
        <dbReference type="ChEBI" id="CHEBI:33019"/>
        <dbReference type="ChEBI" id="CHEBI:57287"/>
        <dbReference type="ChEBI" id="CHEBI:57368"/>
        <dbReference type="ChEBI" id="CHEBI:456215"/>
        <dbReference type="EC" id="6.2.1.15"/>
    </reaction>
    <physiologicalReaction direction="left-to-right" evidence="10">
        <dbReference type="Rhea" id="RHEA:19714"/>
    </physiologicalReaction>
</comment>
<evidence type="ECO:0000256" key="2">
    <source>
        <dbReference type="ARBA" id="ARBA00022598"/>
    </source>
</evidence>
<reference evidence="17" key="1">
    <citation type="submission" date="2015-08" db="UniProtKB">
        <authorList>
            <consortium name="WormBaseParasite"/>
        </authorList>
    </citation>
    <scope>IDENTIFICATION</scope>
</reference>
<dbReference type="GO" id="GO:0047676">
    <property type="term" value="F:arachidonate-CoA ligase activity"/>
    <property type="evidence" value="ECO:0007669"/>
    <property type="project" value="UniProtKB-EC"/>
</dbReference>
<evidence type="ECO:0000256" key="10">
    <source>
        <dbReference type="ARBA" id="ARBA00024548"/>
    </source>
</evidence>
<dbReference type="EC" id="6.2.1.3" evidence="13"/>
<feature type="transmembrane region" description="Helical" evidence="14">
    <location>
        <begin position="29"/>
        <end position="51"/>
    </location>
</feature>
<dbReference type="SUPFAM" id="SSF56801">
    <property type="entry name" value="Acetyl-CoA synthetase-like"/>
    <property type="match status" value="1"/>
</dbReference>
<keyword evidence="13" id="KW-0443">Lipid metabolism</keyword>
<comment type="catalytic activity">
    <reaction evidence="6">
        <text>5-hydroxy-(6E,8Z,11Z,14Z)-eicosatetraenoate + ATP + CoA = 5-hydroxy-(6E,8Z,11Z,14Z)-eicosatetraenoyl-CoA + AMP + diphosphate</text>
        <dbReference type="Rhea" id="RHEA:52108"/>
        <dbReference type="ChEBI" id="CHEBI:30616"/>
        <dbReference type="ChEBI" id="CHEBI:33019"/>
        <dbReference type="ChEBI" id="CHEBI:57287"/>
        <dbReference type="ChEBI" id="CHEBI:65341"/>
        <dbReference type="ChEBI" id="CHEBI:136407"/>
        <dbReference type="ChEBI" id="CHEBI:456215"/>
    </reaction>
    <physiologicalReaction direction="left-to-right" evidence="6">
        <dbReference type="Rhea" id="RHEA:52109"/>
    </physiologicalReaction>
</comment>
<comment type="catalytic activity">
    <reaction evidence="8">
        <text>12-hydroxy-(5Z,8Z,10E,14Z)-eicosatetraenoate + ATP + CoA = 12-hydroxy-(5Z,8Z,10E,14Z)-eicosatetraenoyl-CoA + AMP + diphosphate</text>
        <dbReference type="Rhea" id="RHEA:52112"/>
        <dbReference type="ChEBI" id="CHEBI:30616"/>
        <dbReference type="ChEBI" id="CHEBI:33019"/>
        <dbReference type="ChEBI" id="CHEBI:57287"/>
        <dbReference type="ChEBI" id="CHEBI:90718"/>
        <dbReference type="ChEBI" id="CHEBI:136408"/>
        <dbReference type="ChEBI" id="CHEBI:456215"/>
    </reaction>
    <physiologicalReaction direction="left-to-right" evidence="8">
        <dbReference type="Rhea" id="RHEA:52113"/>
    </physiologicalReaction>
</comment>
<evidence type="ECO:0000256" key="7">
    <source>
        <dbReference type="ARBA" id="ARBA00024484"/>
    </source>
</evidence>
<keyword evidence="14" id="KW-1133">Transmembrane helix</keyword>
<name>A0A0K0DWX4_STRER</name>